<dbReference type="PROSITE" id="PS00631">
    <property type="entry name" value="CYTOSOL_AP"/>
    <property type="match status" value="1"/>
</dbReference>
<evidence type="ECO:0000256" key="3">
    <source>
        <dbReference type="ARBA" id="ARBA00022670"/>
    </source>
</evidence>
<sequence length="493" mass="53554">MIKSRVINVASHAVLSSKDSHLISFAGSALLTQTEINASLLSALQKDAVHSVADCAYGCAPFGRVTLFPEDHWLDSITTKLHAALRPLLRKTACSELIVDCSLWDTKESADRAMLSSLLIFLFNLDYQLSDLGLKTRVEPAVRIKHISLYCPQQDQATVEKIRRQAEASAIGMIAARRIADVPSDTCTPEFVVTEIEKIIAPHRTLRCEILEETQIERQGLGLLHAVGKGAANPPRLMVLRYEGRADGPFSAYVGKGITFDTGGLWLKGGEGMYTMKYDMCGAANVFGLLLAAAEMKLPVRLIGVLALAENMIGPESMRPGDVVTSYAGLKVEINNTDAEGRLVLADAIAYAGQLTLDDQHPQYIIDMATLTGAVVKALGYDLSGLWSQNAELSHKLIQAGLHAHDEVWPLPLDARFAPQVESAIADVCNTPTNNAAISTSAAYFLSRFYPADIPWAHLDISGTALWREGGRSVASGRPIPLLMQHLIEDLEK</sequence>
<dbReference type="KEGG" id="hav:AT03_11920"/>
<comment type="similarity">
    <text evidence="1">Belongs to the peptidase M17 family.</text>
</comment>
<dbReference type="GO" id="GO:0030145">
    <property type="term" value="F:manganese ion binding"/>
    <property type="evidence" value="ECO:0007669"/>
    <property type="project" value="InterPro"/>
</dbReference>
<dbReference type="Gene3D" id="3.40.630.10">
    <property type="entry name" value="Zn peptidases"/>
    <property type="match status" value="1"/>
</dbReference>
<dbReference type="Pfam" id="PF00883">
    <property type="entry name" value="Peptidase_M17"/>
    <property type="match status" value="1"/>
</dbReference>
<dbReference type="GO" id="GO:0070006">
    <property type="term" value="F:metalloaminopeptidase activity"/>
    <property type="evidence" value="ECO:0007669"/>
    <property type="project" value="InterPro"/>
</dbReference>
<dbReference type="PANTHER" id="PTHR11963">
    <property type="entry name" value="LEUCINE AMINOPEPTIDASE-RELATED"/>
    <property type="match status" value="1"/>
</dbReference>
<dbReference type="InterPro" id="IPR000819">
    <property type="entry name" value="Peptidase_M17_C"/>
</dbReference>
<feature type="domain" description="Cytosol aminopeptidase" evidence="6">
    <location>
        <begin position="336"/>
        <end position="343"/>
    </location>
</feature>
<dbReference type="PANTHER" id="PTHR11963:SF23">
    <property type="entry name" value="CYTOSOL AMINOPEPTIDASE"/>
    <property type="match status" value="1"/>
</dbReference>
<reference evidence="7 8" key="1">
    <citation type="journal article" date="2014" name="Gut Pathog.">
        <title>Gene clusters of Hafnia alvei strain FB1 important in survival and pathogenesis: a draft genome perspective.</title>
        <authorList>
            <person name="Tan J.Y."/>
            <person name="Yin W.F."/>
            <person name="Chan K.G."/>
        </authorList>
    </citation>
    <scope>NUCLEOTIDE SEQUENCE [LARGE SCALE GENOMIC DNA]</scope>
    <source>
        <strain evidence="7 8">FB1</strain>
    </source>
</reference>
<protein>
    <submittedName>
        <fullName evidence="7">Leucyl aminopeptidase</fullName>
    </submittedName>
</protein>
<evidence type="ECO:0000313" key="8">
    <source>
        <dbReference type="Proteomes" id="UP000029986"/>
    </source>
</evidence>
<keyword evidence="8" id="KW-1185">Reference proteome</keyword>
<organism evidence="7 8">
    <name type="scientific">Hafnia alvei FB1</name>
    <dbReference type="NCBI Taxonomy" id="1453496"/>
    <lineage>
        <taxon>Bacteria</taxon>
        <taxon>Pseudomonadati</taxon>
        <taxon>Pseudomonadota</taxon>
        <taxon>Gammaproteobacteria</taxon>
        <taxon>Enterobacterales</taxon>
        <taxon>Hafniaceae</taxon>
        <taxon>Hafnia</taxon>
    </lineage>
</organism>
<evidence type="ECO:0000256" key="5">
    <source>
        <dbReference type="ARBA" id="ARBA00023211"/>
    </source>
</evidence>
<keyword evidence="5" id="KW-0464">Manganese</keyword>
<proteinExistence type="inferred from homology"/>
<dbReference type="GO" id="GO:0005737">
    <property type="term" value="C:cytoplasm"/>
    <property type="evidence" value="ECO:0007669"/>
    <property type="project" value="InterPro"/>
</dbReference>
<dbReference type="InterPro" id="IPR011356">
    <property type="entry name" value="Leucine_aapep/pepB"/>
</dbReference>
<evidence type="ECO:0000256" key="1">
    <source>
        <dbReference type="ARBA" id="ARBA00009528"/>
    </source>
</evidence>
<dbReference type="eggNOG" id="COG0260">
    <property type="taxonomic scope" value="Bacteria"/>
</dbReference>
<dbReference type="HOGENOM" id="CLU_013734_0_1_6"/>
<dbReference type="RefSeq" id="WP_025796810.1">
    <property type="nucleotide sequence ID" value="NZ_CP009706.1"/>
</dbReference>
<dbReference type="EMBL" id="CP009706">
    <property type="protein sequence ID" value="AIU73022.1"/>
    <property type="molecule type" value="Genomic_DNA"/>
</dbReference>
<dbReference type="AlphaFoldDB" id="A0A097R2R7"/>
<keyword evidence="3" id="KW-0645">Protease</keyword>
<accession>A0A097R2R7</accession>
<evidence type="ECO:0000259" key="6">
    <source>
        <dbReference type="PROSITE" id="PS00631"/>
    </source>
</evidence>
<dbReference type="GO" id="GO:0006508">
    <property type="term" value="P:proteolysis"/>
    <property type="evidence" value="ECO:0007669"/>
    <property type="project" value="UniProtKB-KW"/>
</dbReference>
<dbReference type="PRINTS" id="PR00481">
    <property type="entry name" value="LAMNOPPTDASE"/>
</dbReference>
<dbReference type="SUPFAM" id="SSF53187">
    <property type="entry name" value="Zn-dependent exopeptidases"/>
    <property type="match status" value="1"/>
</dbReference>
<dbReference type="PATRIC" id="fig|1453496.5.peg.2416"/>
<evidence type="ECO:0000313" key="7">
    <source>
        <dbReference type="EMBL" id="AIU73022.1"/>
    </source>
</evidence>
<keyword evidence="4" id="KW-0378">Hydrolase</keyword>
<keyword evidence="2 7" id="KW-0031">Aminopeptidase</keyword>
<dbReference type="CDD" id="cd00433">
    <property type="entry name" value="Peptidase_M17"/>
    <property type="match status" value="1"/>
</dbReference>
<evidence type="ECO:0000256" key="4">
    <source>
        <dbReference type="ARBA" id="ARBA00022801"/>
    </source>
</evidence>
<evidence type="ECO:0000256" key="2">
    <source>
        <dbReference type="ARBA" id="ARBA00022438"/>
    </source>
</evidence>
<gene>
    <name evidence="7" type="ORF">AT03_11920</name>
</gene>
<dbReference type="OrthoDB" id="9809354at2"/>
<name>A0A097R2R7_HAFAL</name>
<dbReference type="Proteomes" id="UP000029986">
    <property type="component" value="Chromosome"/>
</dbReference>